<dbReference type="GO" id="GO:0005198">
    <property type="term" value="F:structural molecule activity"/>
    <property type="evidence" value="ECO:0007669"/>
    <property type="project" value="InterPro"/>
</dbReference>
<protein>
    <submittedName>
        <fullName evidence="2">Flagellar hook-associated protein 3</fullName>
    </submittedName>
</protein>
<dbReference type="GO" id="GO:0009424">
    <property type="term" value="C:bacterial-type flagellum hook"/>
    <property type="evidence" value="ECO:0007669"/>
    <property type="project" value="InterPro"/>
</dbReference>
<feature type="domain" description="Flagellin N-terminal" evidence="1">
    <location>
        <begin position="3"/>
        <end position="137"/>
    </location>
</feature>
<keyword evidence="3" id="KW-1185">Reference proteome</keyword>
<name>M1WRE9_PSEP2</name>
<dbReference type="Proteomes" id="UP000011724">
    <property type="component" value="Chromosome"/>
</dbReference>
<dbReference type="RefSeq" id="WP_015415542.1">
    <property type="nucleotide sequence ID" value="NC_020409.1"/>
</dbReference>
<keyword evidence="2" id="KW-0969">Cilium</keyword>
<evidence type="ECO:0000313" key="2">
    <source>
        <dbReference type="EMBL" id="CCH49499.1"/>
    </source>
</evidence>
<dbReference type="Gene3D" id="1.20.1330.10">
    <property type="entry name" value="f41 fragment of flagellin, N-terminal domain"/>
    <property type="match status" value="2"/>
</dbReference>
<sequence>MRISTSQIFSQSLKYMNSALSDVSTLNMMNSSQKKINNPSDDPAGMGKVMDLTSYQDSLSGYVDNCDIANNYLSLADQVLLVGSENITAALELTEQASTETYTTEQLQMMAEEMESYLDSLVSIANTQMGSDSIFAGNDLDSDAYEYGLGITQLNDSLSNASFAGFEGETDTSIEVQFTSDGEIGTDELDYQYSTDNGATWITGTLAAGDTELDLGTCQVDMLSGTEVTAADDDSGSQFVVREALYYVGSDTSMSVDISQSSDVDMTTVGSTLFGGIDSSTGEAYEGLNLFETISDCIVYMEQGDYDAVAESLETLSSCQEQYEAGISNVGARENKVTYTESSLSLVQSITTNSISLEEDADAAQILVELEQANYVYEAVLSSSASIMEMSILSYL</sequence>
<evidence type="ECO:0000313" key="3">
    <source>
        <dbReference type="Proteomes" id="UP000011724"/>
    </source>
</evidence>
<dbReference type="InterPro" id="IPR013384">
    <property type="entry name" value="Flagell_FlgL"/>
</dbReference>
<dbReference type="KEGG" id="dpi:BN4_12264"/>
<proteinExistence type="predicted"/>
<reference evidence="2 3" key="1">
    <citation type="journal article" date="2013" name="PLoS ONE">
        <title>The first genomic and proteomic characterization of a deep-sea sulfate reducer: insights into the piezophilic lifestyle of Desulfovibrio piezophilus.</title>
        <authorList>
            <person name="Pradel N."/>
            <person name="Ji B."/>
            <person name="Gimenez G."/>
            <person name="Talla E."/>
            <person name="Lenoble P."/>
            <person name="Garel M."/>
            <person name="Tamburini C."/>
            <person name="Fourquet P."/>
            <person name="Lebrun R."/>
            <person name="Bertin P."/>
            <person name="Denis Y."/>
            <person name="Pophillat M."/>
            <person name="Barbe V."/>
            <person name="Ollivier B."/>
            <person name="Dolla A."/>
        </authorList>
    </citation>
    <scope>NUCLEOTIDE SEQUENCE [LARGE SCALE GENOMIC DNA]</scope>
    <source>
        <strain evidence="3">DSM 10523 / SB164P1</strain>
    </source>
</reference>
<dbReference type="HOGENOM" id="CLU_024437_6_0_7"/>
<dbReference type="InterPro" id="IPR001492">
    <property type="entry name" value="Flagellin"/>
</dbReference>
<dbReference type="PANTHER" id="PTHR42792:SF1">
    <property type="entry name" value="FLAGELLAR HOOK-ASSOCIATED PROTEIN 3"/>
    <property type="match status" value="1"/>
</dbReference>
<dbReference type="NCBIfam" id="TIGR02550">
    <property type="entry name" value="flagell_flgL"/>
    <property type="match status" value="1"/>
</dbReference>
<dbReference type="OrthoDB" id="9758307at2"/>
<dbReference type="PATRIC" id="fig|879567.3.peg.2411"/>
<dbReference type="eggNOG" id="COG1344">
    <property type="taxonomic scope" value="Bacteria"/>
</dbReference>
<dbReference type="Pfam" id="PF00669">
    <property type="entry name" value="Flagellin_N"/>
    <property type="match status" value="1"/>
</dbReference>
<organism evidence="2 3">
    <name type="scientific">Pseudodesulfovibrio piezophilus (strain DSM 21447 / JCM 15486 / C1TLV30)</name>
    <name type="common">Desulfovibrio piezophilus</name>
    <dbReference type="NCBI Taxonomy" id="1322246"/>
    <lineage>
        <taxon>Bacteria</taxon>
        <taxon>Pseudomonadati</taxon>
        <taxon>Thermodesulfobacteriota</taxon>
        <taxon>Desulfovibrionia</taxon>
        <taxon>Desulfovibrionales</taxon>
        <taxon>Desulfovibrionaceae</taxon>
    </lineage>
</organism>
<dbReference type="EMBL" id="FO203427">
    <property type="protein sequence ID" value="CCH49499.1"/>
    <property type="molecule type" value="Genomic_DNA"/>
</dbReference>
<keyword evidence="2" id="KW-0282">Flagellum</keyword>
<evidence type="ECO:0000259" key="1">
    <source>
        <dbReference type="Pfam" id="PF00669"/>
    </source>
</evidence>
<dbReference type="InterPro" id="IPR001029">
    <property type="entry name" value="Flagellin_N"/>
</dbReference>
<dbReference type="PANTHER" id="PTHR42792">
    <property type="entry name" value="FLAGELLIN"/>
    <property type="match status" value="1"/>
</dbReference>
<dbReference type="STRING" id="1322246.BN4_12264"/>
<gene>
    <name evidence="2" type="ordered locus">BN4_12264</name>
</gene>
<dbReference type="SUPFAM" id="SSF64518">
    <property type="entry name" value="Phase 1 flagellin"/>
    <property type="match status" value="1"/>
</dbReference>
<dbReference type="AlphaFoldDB" id="M1WRE9"/>
<dbReference type="BioCyc" id="DPIE1322246:BN4_RS11370-MONOMER"/>
<accession>M1WRE9</accession>
<keyword evidence="2" id="KW-0966">Cell projection</keyword>
<dbReference type="GO" id="GO:0071973">
    <property type="term" value="P:bacterial-type flagellum-dependent cell motility"/>
    <property type="evidence" value="ECO:0007669"/>
    <property type="project" value="InterPro"/>
</dbReference>
<reference evidence="3" key="2">
    <citation type="journal article" date="2013" name="Stand. Genomic Sci.">
        <title>Complete genome sequence of Desulfocapsa sulfexigens, a marine deltaproteobacterium specialized in disproportionating inorganic sulfur compounds.</title>
        <authorList>
            <person name="Finster K.W."/>
            <person name="Kjeldsen K.U."/>
            <person name="Kube M."/>
            <person name="Reinhardt R."/>
            <person name="Mussmann M."/>
            <person name="Amann R."/>
            <person name="Schreiber L."/>
        </authorList>
    </citation>
    <scope>NUCLEOTIDE SEQUENCE [LARGE SCALE GENOMIC DNA]</scope>
    <source>
        <strain evidence="3">DSM 10523 / SB164P1</strain>
    </source>
</reference>